<reference evidence="2" key="1">
    <citation type="submission" date="2020-04" db="EMBL/GenBank/DDBJ databases">
        <title>Analysis of mating type loci in Filobasidium floriforme.</title>
        <authorList>
            <person name="Nowrousian M."/>
        </authorList>
    </citation>
    <scope>NUCLEOTIDE SEQUENCE</scope>
    <source>
        <strain evidence="2">CBS 6242</strain>
    </source>
</reference>
<organism evidence="2 3">
    <name type="scientific">Filobasidium floriforme</name>
    <dbReference type="NCBI Taxonomy" id="5210"/>
    <lineage>
        <taxon>Eukaryota</taxon>
        <taxon>Fungi</taxon>
        <taxon>Dikarya</taxon>
        <taxon>Basidiomycota</taxon>
        <taxon>Agaricomycotina</taxon>
        <taxon>Tremellomycetes</taxon>
        <taxon>Filobasidiales</taxon>
        <taxon>Filobasidiaceae</taxon>
        <taxon>Filobasidium</taxon>
    </lineage>
</organism>
<name>A0A8K0NMP1_9TREE</name>
<evidence type="ECO:0000313" key="2">
    <source>
        <dbReference type="EMBL" id="KAG7531856.1"/>
    </source>
</evidence>
<feature type="transmembrane region" description="Helical" evidence="1">
    <location>
        <begin position="76"/>
        <end position="101"/>
    </location>
</feature>
<keyword evidence="3" id="KW-1185">Reference proteome</keyword>
<feature type="transmembrane region" description="Helical" evidence="1">
    <location>
        <begin position="43"/>
        <end position="64"/>
    </location>
</feature>
<evidence type="ECO:0000256" key="1">
    <source>
        <dbReference type="SAM" id="Phobius"/>
    </source>
</evidence>
<keyword evidence="1" id="KW-0812">Transmembrane</keyword>
<proteinExistence type="predicted"/>
<dbReference type="EMBL" id="JABELV010000081">
    <property type="protein sequence ID" value="KAG7531856.1"/>
    <property type="molecule type" value="Genomic_DNA"/>
</dbReference>
<evidence type="ECO:0000313" key="3">
    <source>
        <dbReference type="Proteomes" id="UP000812966"/>
    </source>
</evidence>
<dbReference type="AlphaFoldDB" id="A0A8K0NMP1"/>
<sequence>MFLGKRVKAGQHIYQLSEEHTAVLLKLRGWAHTMDDGWPLHPISTSLPIAGPILIDLLIFYAIIRRISQLNLPRRMMWKAVLIYAITAVAAFVPGLGGVAIKFGKPSTRVVHEVESYLSLRCAIKWHQQLYGEEDFKNRLANAMCPKEGPMHIYRHLARDIIDYILHNRLPDPVAEKHSSVSAV</sequence>
<comment type="caution">
    <text evidence="2">The sequence shown here is derived from an EMBL/GenBank/DDBJ whole genome shotgun (WGS) entry which is preliminary data.</text>
</comment>
<keyword evidence="1" id="KW-1133">Transmembrane helix</keyword>
<keyword evidence="1" id="KW-0472">Membrane</keyword>
<accession>A0A8K0NMP1</accession>
<gene>
    <name evidence="2" type="ORF">FFLO_04082</name>
</gene>
<protein>
    <submittedName>
        <fullName evidence="2">Uncharacterized protein</fullName>
    </submittedName>
</protein>
<dbReference type="Proteomes" id="UP000812966">
    <property type="component" value="Unassembled WGS sequence"/>
</dbReference>